<proteinExistence type="predicted"/>
<keyword evidence="2" id="KW-1133">Transmembrane helix</keyword>
<dbReference type="Proteomes" id="UP000176501">
    <property type="component" value="Unassembled WGS sequence"/>
</dbReference>
<evidence type="ECO:0000313" key="4">
    <source>
        <dbReference type="EMBL" id="OGL98477.1"/>
    </source>
</evidence>
<evidence type="ECO:0000256" key="2">
    <source>
        <dbReference type="SAM" id="Phobius"/>
    </source>
</evidence>
<dbReference type="EMBL" id="MGFE01000020">
    <property type="protein sequence ID" value="OGL98477.1"/>
    <property type="molecule type" value="Genomic_DNA"/>
</dbReference>
<evidence type="ECO:0000256" key="1">
    <source>
        <dbReference type="SAM" id="MobiDB-lite"/>
    </source>
</evidence>
<feature type="compositionally biased region" description="Basic and acidic residues" evidence="1">
    <location>
        <begin position="533"/>
        <end position="542"/>
    </location>
</feature>
<evidence type="ECO:0000259" key="3">
    <source>
        <dbReference type="Pfam" id="PF26449"/>
    </source>
</evidence>
<dbReference type="Pfam" id="PF26449">
    <property type="entry name" value="DUF8128"/>
    <property type="match status" value="1"/>
</dbReference>
<gene>
    <name evidence="4" type="ORF">A2304_02180</name>
</gene>
<feature type="domain" description="DUF8128" evidence="3">
    <location>
        <begin position="99"/>
        <end position="416"/>
    </location>
</feature>
<reference evidence="4 5" key="1">
    <citation type="journal article" date="2016" name="Nat. Commun.">
        <title>Thousands of microbial genomes shed light on interconnected biogeochemical processes in an aquifer system.</title>
        <authorList>
            <person name="Anantharaman K."/>
            <person name="Brown C.T."/>
            <person name="Hug L.A."/>
            <person name="Sharon I."/>
            <person name="Castelle C.J."/>
            <person name="Probst A.J."/>
            <person name="Thomas B.C."/>
            <person name="Singh A."/>
            <person name="Wilkins M.J."/>
            <person name="Karaoz U."/>
            <person name="Brodie E.L."/>
            <person name="Williams K.H."/>
            <person name="Hubbard S.S."/>
            <person name="Banfield J.F."/>
        </authorList>
    </citation>
    <scope>NUCLEOTIDE SEQUENCE [LARGE SCALE GENOMIC DNA]</scope>
</reference>
<comment type="caution">
    <text evidence="4">The sequence shown here is derived from an EMBL/GenBank/DDBJ whole genome shotgun (WGS) entry which is preliminary data.</text>
</comment>
<evidence type="ECO:0000313" key="5">
    <source>
        <dbReference type="Proteomes" id="UP000176501"/>
    </source>
</evidence>
<dbReference type="InterPro" id="IPR058441">
    <property type="entry name" value="DUF8128"/>
</dbReference>
<protein>
    <recommendedName>
        <fullName evidence="3">DUF8128 domain-containing protein</fullName>
    </recommendedName>
</protein>
<keyword evidence="2" id="KW-0472">Membrane</keyword>
<organism evidence="4 5">
    <name type="scientific">Candidatus Uhrbacteria bacterium RIFOXYB2_FULL_57_15</name>
    <dbReference type="NCBI Taxonomy" id="1802422"/>
    <lineage>
        <taxon>Bacteria</taxon>
        <taxon>Candidatus Uhriibacteriota</taxon>
    </lineage>
</organism>
<feature type="region of interest" description="Disordered" evidence="1">
    <location>
        <begin position="495"/>
        <end position="553"/>
    </location>
</feature>
<feature type="transmembrane region" description="Helical" evidence="2">
    <location>
        <begin position="30"/>
        <end position="53"/>
    </location>
</feature>
<name>A0A1F7W8C1_9BACT</name>
<dbReference type="AlphaFoldDB" id="A0A1F7W8C1"/>
<keyword evidence="2" id="KW-0812">Transmembrane</keyword>
<sequence length="553" mass="62166">MIFAAASLYTDVVSAGFWNQPIDILLYDLLVWFGWVPIVLVMLWGSTQVWLVTRQEKWVKSLKYVIMAVDVPAVTEQTPKSLENMFASLWGAFSNLTWKEKWIIGKTQAVFTFELASHEGYVQFYIRTLTRYRDLAEAGIYAAYPEAEISEVEDYTAWAPKQYPDEVWDVWGTELRLKNPEIFPLRTYLDFEDKISGELKDPLGGILEQLAKMRPGEHFWIQIIIRPEGNDWKKAGEKFINKTFGVEPKHKPGMISSAVDGLLSIPSAITTEALGVSLLGEHGETKQEDIWKAFKITMAEKEQVEGVLKKIGKVGYKTKMRLVYLGRKGVYDKQARTAFVKGMFNQFAHLNLNALGLHGDATPKDDYFWQAWTYPSRQGRLVRAFQGRSWGMGADPWILNVEELATLWHFPSLLVKAPLVKKAEAKRAEPPTGLPIGSEDEDMYRPPQRMRAVAAVGVPTGEHLGVGSEPSVIEEPEIHLPGMEELLVAPVVSVHAEPSSEEREMGLDATDMGPPADIELPGPPPGWAPDEPEVVKVRPKQESDDDIPPNLPV</sequence>
<accession>A0A1F7W8C1</accession>